<evidence type="ECO:0000313" key="1">
    <source>
        <dbReference type="EMBL" id="CEM07351.1"/>
    </source>
</evidence>
<organism evidence="1">
    <name type="scientific">Chromera velia CCMP2878</name>
    <dbReference type="NCBI Taxonomy" id="1169474"/>
    <lineage>
        <taxon>Eukaryota</taxon>
        <taxon>Sar</taxon>
        <taxon>Alveolata</taxon>
        <taxon>Colpodellida</taxon>
        <taxon>Chromeraceae</taxon>
        <taxon>Chromera</taxon>
    </lineage>
</organism>
<accession>A0A0G4F5I7</accession>
<dbReference type="VEuPathDB" id="CryptoDB:Cvel_15205"/>
<protein>
    <recommendedName>
        <fullName evidence="2">Endonuclease/exonuclease/phosphatase domain-containing protein</fullName>
    </recommendedName>
</protein>
<evidence type="ECO:0008006" key="2">
    <source>
        <dbReference type="Google" id="ProtNLM"/>
    </source>
</evidence>
<reference evidence="1" key="1">
    <citation type="submission" date="2014-11" db="EMBL/GenBank/DDBJ databases">
        <authorList>
            <person name="Otto D Thomas"/>
            <person name="Naeem Raeece"/>
        </authorList>
    </citation>
    <scope>NUCLEOTIDE SEQUENCE</scope>
</reference>
<name>A0A0G4F5I7_9ALVE</name>
<gene>
    <name evidence="1" type="ORF">Cvel_15205</name>
</gene>
<sequence length="226" mass="23960">MQVPPAESGGREGDVQLGVVIALQEFPRLPSTGAGDLGASLKSRFPGWRMEGGQLDNRGDSHSQLQMLLSPSLARGVGSPANPSLRPLSVREVLALIPSSLMKIVAGEIAGCRGNSQWRDSRFQSVSLGKGQPAVINVHPGPSAPGRYGHQDPVVWLIDALACGLLLGPTIEASRVLVVGDFNRPVEGLVKPVRANDPSRLFLPFPSDIRSFVFLLTSTLSSPCLV</sequence>
<dbReference type="EMBL" id="CDMZ01000125">
    <property type="protein sequence ID" value="CEM07351.1"/>
    <property type="molecule type" value="Genomic_DNA"/>
</dbReference>
<dbReference type="AlphaFoldDB" id="A0A0G4F5I7"/>
<proteinExistence type="predicted"/>